<evidence type="ECO:0000256" key="1">
    <source>
        <dbReference type="ARBA" id="ARBA00004496"/>
    </source>
</evidence>
<dbReference type="Proteomes" id="UP000402241">
    <property type="component" value="Chromosome"/>
</dbReference>
<dbReference type="Gene3D" id="6.10.250.690">
    <property type="match status" value="1"/>
</dbReference>
<keyword evidence="6 9" id="KW-0238">DNA-binding</keyword>
<dbReference type="GO" id="GO:0000156">
    <property type="term" value="F:phosphorelay response regulator activity"/>
    <property type="evidence" value="ECO:0007669"/>
    <property type="project" value="TreeGrafter"/>
</dbReference>
<evidence type="ECO:0000313" key="14">
    <source>
        <dbReference type="Proteomes" id="UP000402241"/>
    </source>
</evidence>
<sequence>MTRILVVDDEPQILRALRINLRARGYDVEVADTGRAALKAAAGHPPDLVVLDLGLPDLDGTEVIRGLRGWTGVPIIVLSGRAGSEDKVAALDAGADDYVTKPFGVDELLARIRAVTRRLTGSAADGVGPASAATQRIGRHTVDLADRVVTRDDGVEVKLTPTQWAMLEKLLRHPGKLVSQRQLLHEVWGPEYQNETNYLRQYMAQLRRKLEDDPARPRHLITEPGMGYRYRP</sequence>
<dbReference type="InterPro" id="IPR039420">
    <property type="entry name" value="WalR-like"/>
</dbReference>
<dbReference type="Gene3D" id="3.40.50.2300">
    <property type="match status" value="1"/>
</dbReference>
<dbReference type="Pfam" id="PF00072">
    <property type="entry name" value="Response_reg"/>
    <property type="match status" value="1"/>
</dbReference>
<dbReference type="GO" id="GO:0032993">
    <property type="term" value="C:protein-DNA complex"/>
    <property type="evidence" value="ECO:0007669"/>
    <property type="project" value="TreeGrafter"/>
</dbReference>
<dbReference type="FunFam" id="3.40.50.2300:FF:000021">
    <property type="entry name" value="Two-component system response regulator KdpE"/>
    <property type="match status" value="1"/>
</dbReference>
<evidence type="ECO:0000313" key="15">
    <source>
        <dbReference type="Proteomes" id="UP000477779"/>
    </source>
</evidence>
<dbReference type="RefSeq" id="WP_154229773.1">
    <property type="nucleotide sequence ID" value="NZ_CP045309.1"/>
</dbReference>
<evidence type="ECO:0000256" key="4">
    <source>
        <dbReference type="ARBA" id="ARBA00023012"/>
    </source>
</evidence>
<name>A0AAJ3DHV2_9ACTN</name>
<reference evidence="13 14" key="1">
    <citation type="submission" date="2019-10" db="EMBL/GenBank/DDBJ databases">
        <title>Genome Sequence of Micromonospora terminaliae DSM 101760.</title>
        <authorList>
            <person name="Guo L."/>
        </authorList>
    </citation>
    <scope>NUCLEOTIDE SEQUENCE [LARGE SCALE GENOMIC DNA]</scope>
    <source>
        <strain evidence="13 14">DSM 101760</strain>
    </source>
</reference>
<evidence type="ECO:0000313" key="13">
    <source>
        <dbReference type="EMBL" id="QGL50638.1"/>
    </source>
</evidence>
<dbReference type="CDD" id="cd17620">
    <property type="entry name" value="REC_OmpR_KdpE-like"/>
    <property type="match status" value="1"/>
</dbReference>
<evidence type="ECO:0000313" key="12">
    <source>
        <dbReference type="EMBL" id="NES26463.1"/>
    </source>
</evidence>
<dbReference type="SUPFAM" id="SSF52172">
    <property type="entry name" value="CheY-like"/>
    <property type="match status" value="1"/>
</dbReference>
<dbReference type="GO" id="GO:0000987">
    <property type="term" value="F:cis-regulatory region sequence-specific DNA binding"/>
    <property type="evidence" value="ECO:0007669"/>
    <property type="project" value="UniProtKB-ARBA"/>
</dbReference>
<evidence type="ECO:0000256" key="2">
    <source>
        <dbReference type="ARBA" id="ARBA00022490"/>
    </source>
</evidence>
<dbReference type="Gene3D" id="1.10.10.10">
    <property type="entry name" value="Winged helix-like DNA-binding domain superfamily/Winged helix DNA-binding domain"/>
    <property type="match status" value="1"/>
</dbReference>
<keyword evidence="14" id="KW-1185">Reference proteome</keyword>
<dbReference type="EMBL" id="CP045309">
    <property type="protein sequence ID" value="QGL50638.1"/>
    <property type="molecule type" value="Genomic_DNA"/>
</dbReference>
<feature type="DNA-binding region" description="OmpR/PhoB-type" evidence="9">
    <location>
        <begin position="132"/>
        <end position="232"/>
    </location>
</feature>
<evidence type="ECO:0000256" key="7">
    <source>
        <dbReference type="ARBA" id="ARBA00023163"/>
    </source>
</evidence>
<evidence type="ECO:0000259" key="10">
    <source>
        <dbReference type="PROSITE" id="PS50110"/>
    </source>
</evidence>
<dbReference type="EMBL" id="JAAHBZ010000001">
    <property type="protein sequence ID" value="NES26463.1"/>
    <property type="molecule type" value="Genomic_DNA"/>
</dbReference>
<evidence type="ECO:0000256" key="8">
    <source>
        <dbReference type="PROSITE-ProRule" id="PRU00169"/>
    </source>
</evidence>
<reference evidence="12 15" key="2">
    <citation type="submission" date="2020-02" db="EMBL/GenBank/DDBJ databases">
        <title>WGS of Micromonospora spp. isolated from hot spring.</title>
        <authorList>
            <person name="Thawai C."/>
        </authorList>
    </citation>
    <scope>NUCLEOTIDE SEQUENCE [LARGE SCALE GENOMIC DNA]</scope>
    <source>
        <strain evidence="12 15">TMS7</strain>
    </source>
</reference>
<feature type="domain" description="OmpR/PhoB-type" evidence="11">
    <location>
        <begin position="132"/>
        <end position="232"/>
    </location>
</feature>
<keyword evidence="5" id="KW-0805">Transcription regulation</keyword>
<keyword evidence="4" id="KW-0902">Two-component regulatory system</keyword>
<evidence type="ECO:0000256" key="3">
    <source>
        <dbReference type="ARBA" id="ARBA00022553"/>
    </source>
</evidence>
<keyword evidence="2" id="KW-0963">Cytoplasm</keyword>
<dbReference type="AlphaFoldDB" id="A0AAJ3DHV2"/>
<dbReference type="InterPro" id="IPR001867">
    <property type="entry name" value="OmpR/PhoB-type_DNA-bd"/>
</dbReference>
<dbReference type="CDD" id="cd00383">
    <property type="entry name" value="trans_reg_C"/>
    <property type="match status" value="1"/>
</dbReference>
<gene>
    <name evidence="12" type="ORF">G3561_02670</name>
    <name evidence="13" type="ORF">GCE86_28595</name>
</gene>
<feature type="domain" description="Response regulatory" evidence="10">
    <location>
        <begin position="3"/>
        <end position="116"/>
    </location>
</feature>
<comment type="subcellular location">
    <subcellularLocation>
        <location evidence="1">Cytoplasm</location>
    </subcellularLocation>
</comment>
<evidence type="ECO:0000256" key="5">
    <source>
        <dbReference type="ARBA" id="ARBA00023015"/>
    </source>
</evidence>
<dbReference type="PROSITE" id="PS50110">
    <property type="entry name" value="RESPONSE_REGULATORY"/>
    <property type="match status" value="1"/>
</dbReference>
<dbReference type="InterPro" id="IPR001789">
    <property type="entry name" value="Sig_transdc_resp-reg_receiver"/>
</dbReference>
<organism evidence="12 15">
    <name type="scientific">Micromonospora terminaliae</name>
    <dbReference type="NCBI Taxonomy" id="1914461"/>
    <lineage>
        <taxon>Bacteria</taxon>
        <taxon>Bacillati</taxon>
        <taxon>Actinomycetota</taxon>
        <taxon>Actinomycetes</taxon>
        <taxon>Micromonosporales</taxon>
        <taxon>Micromonosporaceae</taxon>
        <taxon>Micromonospora</taxon>
    </lineage>
</organism>
<dbReference type="InterPro" id="IPR016032">
    <property type="entry name" value="Sig_transdc_resp-reg_C-effctor"/>
</dbReference>
<dbReference type="SMART" id="SM00448">
    <property type="entry name" value="REC"/>
    <property type="match status" value="1"/>
</dbReference>
<dbReference type="GO" id="GO:0005829">
    <property type="term" value="C:cytosol"/>
    <property type="evidence" value="ECO:0007669"/>
    <property type="project" value="TreeGrafter"/>
</dbReference>
<keyword evidence="7" id="KW-0804">Transcription</keyword>
<dbReference type="Pfam" id="PF00486">
    <property type="entry name" value="Trans_reg_C"/>
    <property type="match status" value="1"/>
</dbReference>
<evidence type="ECO:0000256" key="9">
    <source>
        <dbReference type="PROSITE-ProRule" id="PRU01091"/>
    </source>
</evidence>
<dbReference type="InterPro" id="IPR011006">
    <property type="entry name" value="CheY-like_superfamily"/>
</dbReference>
<evidence type="ECO:0000259" key="11">
    <source>
        <dbReference type="PROSITE" id="PS51755"/>
    </source>
</evidence>
<accession>A0AAJ3DHV2</accession>
<proteinExistence type="predicted"/>
<dbReference type="PANTHER" id="PTHR48111">
    <property type="entry name" value="REGULATOR OF RPOS"/>
    <property type="match status" value="1"/>
</dbReference>
<dbReference type="GO" id="GO:0042802">
    <property type="term" value="F:identical protein binding"/>
    <property type="evidence" value="ECO:0007669"/>
    <property type="project" value="UniProtKB-ARBA"/>
</dbReference>
<feature type="modified residue" description="4-aspartylphosphate" evidence="8">
    <location>
        <position position="52"/>
    </location>
</feature>
<dbReference type="PROSITE" id="PS51755">
    <property type="entry name" value="OMPR_PHOB"/>
    <property type="match status" value="1"/>
</dbReference>
<dbReference type="PANTHER" id="PTHR48111:SF50">
    <property type="entry name" value="KDP OPERON TRANSCRIPTIONAL REGULATORY PROTEIN KDPE"/>
    <property type="match status" value="1"/>
</dbReference>
<dbReference type="Proteomes" id="UP000477779">
    <property type="component" value="Unassembled WGS sequence"/>
</dbReference>
<keyword evidence="3 8" id="KW-0597">Phosphoprotein</keyword>
<dbReference type="SUPFAM" id="SSF46894">
    <property type="entry name" value="C-terminal effector domain of the bipartite response regulators"/>
    <property type="match status" value="1"/>
</dbReference>
<evidence type="ECO:0000256" key="6">
    <source>
        <dbReference type="ARBA" id="ARBA00023125"/>
    </source>
</evidence>
<dbReference type="InterPro" id="IPR036388">
    <property type="entry name" value="WH-like_DNA-bd_sf"/>
</dbReference>
<dbReference type="GO" id="GO:0045893">
    <property type="term" value="P:positive regulation of DNA-templated transcription"/>
    <property type="evidence" value="ECO:0007669"/>
    <property type="project" value="UniProtKB-ARBA"/>
</dbReference>
<dbReference type="SMART" id="SM00862">
    <property type="entry name" value="Trans_reg_C"/>
    <property type="match status" value="1"/>
</dbReference>
<protein>
    <submittedName>
        <fullName evidence="12">Response regulator</fullName>
    </submittedName>
</protein>